<dbReference type="GO" id="GO:0016747">
    <property type="term" value="F:acyltransferase activity, transferring groups other than amino-acyl groups"/>
    <property type="evidence" value="ECO:0007669"/>
    <property type="project" value="InterPro"/>
</dbReference>
<dbReference type="InterPro" id="IPR000182">
    <property type="entry name" value="GNAT_dom"/>
</dbReference>
<evidence type="ECO:0000313" key="2">
    <source>
        <dbReference type="EMBL" id="RJO74200.1"/>
    </source>
</evidence>
<accession>A0A3A4KK71</accession>
<protein>
    <submittedName>
        <fullName evidence="2">N-acetyltransferase</fullName>
    </submittedName>
</protein>
<dbReference type="SUPFAM" id="SSF55729">
    <property type="entry name" value="Acyl-CoA N-acyltransferases (Nat)"/>
    <property type="match status" value="1"/>
</dbReference>
<reference evidence="2 3" key="1">
    <citation type="submission" date="2018-09" db="EMBL/GenBank/DDBJ databases">
        <title>YIM PH21274 draft genome.</title>
        <authorList>
            <person name="Miao C."/>
        </authorList>
    </citation>
    <scope>NUCLEOTIDE SEQUENCE [LARGE SCALE GENOMIC DNA]</scope>
    <source>
        <strain evidence="2 3">YIM PH 21724</strain>
    </source>
</reference>
<gene>
    <name evidence="2" type="ORF">D5S18_18170</name>
</gene>
<feature type="domain" description="N-acetyltransferase" evidence="1">
    <location>
        <begin position="13"/>
        <end position="185"/>
    </location>
</feature>
<dbReference type="PANTHER" id="PTHR43610">
    <property type="entry name" value="BLL6696 PROTEIN"/>
    <property type="match status" value="1"/>
</dbReference>
<keyword evidence="2" id="KW-0808">Transferase</keyword>
<dbReference type="Pfam" id="PF13302">
    <property type="entry name" value="Acetyltransf_3"/>
    <property type="match status" value="1"/>
</dbReference>
<evidence type="ECO:0000313" key="3">
    <source>
        <dbReference type="Proteomes" id="UP000266677"/>
    </source>
</evidence>
<dbReference type="InterPro" id="IPR016181">
    <property type="entry name" value="Acyl_CoA_acyltransferase"/>
</dbReference>
<dbReference type="OrthoDB" id="9814648at2"/>
<proteinExistence type="predicted"/>
<dbReference type="Proteomes" id="UP000266677">
    <property type="component" value="Unassembled WGS sequence"/>
</dbReference>
<sequence>MFSAKPTLTGQRVVLRPFVAEDLPVLVAALADPEVRRLTGSAHDEQAALAADPPEYREKLREWYATRAEQSDRLDLAVVELGAGRCVGEVVLNRWDPGNRSANLRILIGPGGQGRGLGTEATRLTVGYGFDEIGLHRISLEVFAFNPRARRAYEKVGFRSEGVLRRSQRYGDQWFDATIMSILADEWAVHHGHPA</sequence>
<keyword evidence="3" id="KW-1185">Reference proteome</keyword>
<comment type="caution">
    <text evidence="2">The sequence shown here is derived from an EMBL/GenBank/DDBJ whole genome shotgun (WGS) entry which is preliminary data.</text>
</comment>
<organism evidence="2 3">
    <name type="scientific">Nocardia panacis</name>
    <dbReference type="NCBI Taxonomy" id="2340916"/>
    <lineage>
        <taxon>Bacteria</taxon>
        <taxon>Bacillati</taxon>
        <taxon>Actinomycetota</taxon>
        <taxon>Actinomycetes</taxon>
        <taxon>Mycobacteriales</taxon>
        <taxon>Nocardiaceae</taxon>
        <taxon>Nocardia</taxon>
    </lineage>
</organism>
<dbReference type="PROSITE" id="PS51186">
    <property type="entry name" value="GNAT"/>
    <property type="match status" value="1"/>
</dbReference>
<evidence type="ECO:0000259" key="1">
    <source>
        <dbReference type="PROSITE" id="PS51186"/>
    </source>
</evidence>
<name>A0A3A4KK71_9NOCA</name>
<dbReference type="Gene3D" id="3.40.630.30">
    <property type="match status" value="1"/>
</dbReference>
<dbReference type="EMBL" id="QZFU01000020">
    <property type="protein sequence ID" value="RJO74200.1"/>
    <property type="molecule type" value="Genomic_DNA"/>
</dbReference>
<dbReference type="AlphaFoldDB" id="A0A3A4KK71"/>
<dbReference type="PANTHER" id="PTHR43610:SF1">
    <property type="entry name" value="N-ACETYLTRANSFERASE DOMAIN-CONTAINING PROTEIN"/>
    <property type="match status" value="1"/>
</dbReference>